<dbReference type="RefSeq" id="WP_010765924.1">
    <property type="nucleotide sequence ID" value="NZ_ASWB01000002.1"/>
</dbReference>
<dbReference type="PATRIC" id="fig|1158609.3.peg.2515"/>
<keyword evidence="4" id="KW-1185">Reference proteome</keyword>
<dbReference type="AlphaFoldDB" id="R2SVN4"/>
<dbReference type="HOGENOM" id="CLU_168150_0_0_9"/>
<gene>
    <name evidence="2" type="ORF">I586_01331</name>
    <name evidence="1" type="ORF">UAY_02587</name>
</gene>
<dbReference type="Pfam" id="PF13108">
    <property type="entry name" value="DUF3969"/>
    <property type="match status" value="1"/>
</dbReference>
<dbReference type="eggNOG" id="ENOG5031363">
    <property type="taxonomic scope" value="Bacteria"/>
</dbReference>
<dbReference type="Proteomes" id="UP000014157">
    <property type="component" value="Unassembled WGS sequence"/>
</dbReference>
<comment type="caution">
    <text evidence="1">The sequence shown here is derived from an EMBL/GenBank/DDBJ whole genome shotgun (WGS) entry which is preliminary data.</text>
</comment>
<accession>R2SVN4</accession>
<evidence type="ECO:0008006" key="5">
    <source>
        <dbReference type="Google" id="ProtNLM"/>
    </source>
</evidence>
<sequence>MKLKLSANKKNEAERLVLTIAIGLLESLENGLLTINDCENYLFSPCSVSILEEKGLSGDVIEIVELGCELEDIQSLRPAKLKDGIRDLKEQSKE</sequence>
<evidence type="ECO:0000313" key="2">
    <source>
        <dbReference type="EMBL" id="EOT71529.1"/>
    </source>
</evidence>
<dbReference type="EMBL" id="ASWB01000002">
    <property type="protein sequence ID" value="EOT71529.1"/>
    <property type="molecule type" value="Genomic_DNA"/>
</dbReference>
<dbReference type="Proteomes" id="UP000013781">
    <property type="component" value="Unassembled WGS sequence"/>
</dbReference>
<organism evidence="1 3">
    <name type="scientific">Enterococcus moraviensis ATCC BAA-383</name>
    <dbReference type="NCBI Taxonomy" id="1158609"/>
    <lineage>
        <taxon>Bacteria</taxon>
        <taxon>Bacillati</taxon>
        <taxon>Bacillota</taxon>
        <taxon>Bacilli</taxon>
        <taxon>Lactobacillales</taxon>
        <taxon>Enterococcaceae</taxon>
        <taxon>Enterococcus</taxon>
    </lineage>
</organism>
<dbReference type="EMBL" id="AJAS01000022">
    <property type="protein sequence ID" value="EOH96856.1"/>
    <property type="molecule type" value="Genomic_DNA"/>
</dbReference>
<reference evidence="1 3" key="1">
    <citation type="submission" date="2013-02" db="EMBL/GenBank/DDBJ databases">
        <title>The Genome Sequence of Enterococcus moraviensis BAA-383.</title>
        <authorList>
            <consortium name="The Broad Institute Genome Sequencing Platform"/>
            <consortium name="The Broad Institute Genome Sequencing Center for Infectious Disease"/>
            <person name="Earl A.M."/>
            <person name="Gilmore M.S."/>
            <person name="Lebreton F."/>
            <person name="Walker B."/>
            <person name="Young S.K."/>
            <person name="Zeng Q."/>
            <person name="Gargeya S."/>
            <person name="Fitzgerald M."/>
            <person name="Haas B."/>
            <person name="Abouelleil A."/>
            <person name="Alvarado L."/>
            <person name="Arachchi H.M."/>
            <person name="Berlin A.M."/>
            <person name="Chapman S.B."/>
            <person name="Dewar J."/>
            <person name="Goldberg J."/>
            <person name="Griggs A."/>
            <person name="Gujja S."/>
            <person name="Hansen M."/>
            <person name="Howarth C."/>
            <person name="Imamovic A."/>
            <person name="Larimer J."/>
            <person name="McCowan C."/>
            <person name="Murphy C."/>
            <person name="Neiman D."/>
            <person name="Pearson M."/>
            <person name="Priest M."/>
            <person name="Roberts A."/>
            <person name="Saif S."/>
            <person name="Shea T."/>
            <person name="Sisk P."/>
            <person name="Sykes S."/>
            <person name="Wortman J."/>
            <person name="Nusbaum C."/>
            <person name="Birren B."/>
        </authorList>
    </citation>
    <scope>NUCLEOTIDE SEQUENCE [LARGE SCALE GENOMIC DNA]</scope>
    <source>
        <strain evidence="1 3">ATCC BAA-383</strain>
    </source>
</reference>
<evidence type="ECO:0000313" key="1">
    <source>
        <dbReference type="EMBL" id="EOH96856.1"/>
    </source>
</evidence>
<evidence type="ECO:0000313" key="4">
    <source>
        <dbReference type="Proteomes" id="UP000014157"/>
    </source>
</evidence>
<evidence type="ECO:0000313" key="3">
    <source>
        <dbReference type="Proteomes" id="UP000013781"/>
    </source>
</evidence>
<protein>
    <recommendedName>
        <fullName evidence="5">DUF3969 family protein</fullName>
    </recommendedName>
</protein>
<dbReference type="OrthoDB" id="6899556at2"/>
<reference evidence="2 4" key="2">
    <citation type="submission" date="2013-03" db="EMBL/GenBank/DDBJ databases">
        <title>The Genome Sequence of Enterococcus moraviensis BAA-383 (PacBio/Illumina hybrid assembly).</title>
        <authorList>
            <consortium name="The Broad Institute Genomics Platform"/>
            <consortium name="The Broad Institute Genome Sequencing Center for Infectious Disease"/>
            <person name="Earl A."/>
            <person name="Russ C."/>
            <person name="Gilmore M."/>
            <person name="Surin D."/>
            <person name="Walker B."/>
            <person name="Young S."/>
            <person name="Zeng Q."/>
            <person name="Gargeya S."/>
            <person name="Fitzgerald M."/>
            <person name="Haas B."/>
            <person name="Abouelleil A."/>
            <person name="Allen A.W."/>
            <person name="Alvarado L."/>
            <person name="Arachchi H.M."/>
            <person name="Berlin A.M."/>
            <person name="Chapman S.B."/>
            <person name="Gainer-Dewar J."/>
            <person name="Goldberg J."/>
            <person name="Griggs A."/>
            <person name="Gujja S."/>
            <person name="Hansen M."/>
            <person name="Howarth C."/>
            <person name="Imamovic A."/>
            <person name="Ireland A."/>
            <person name="Larimer J."/>
            <person name="McCowan C."/>
            <person name="Murphy C."/>
            <person name="Pearson M."/>
            <person name="Poon T.W."/>
            <person name="Priest M."/>
            <person name="Roberts A."/>
            <person name="Saif S."/>
            <person name="Shea T."/>
            <person name="Sisk P."/>
            <person name="Sykes S."/>
            <person name="Wortman J."/>
            <person name="Nusbaum C."/>
            <person name="Birren B."/>
        </authorList>
    </citation>
    <scope>NUCLEOTIDE SEQUENCE [LARGE SCALE GENOMIC DNA]</scope>
    <source>
        <strain evidence="2 4">ATCC BAA-383</strain>
    </source>
</reference>
<name>R2SVN4_9ENTE</name>
<proteinExistence type="predicted"/>
<dbReference type="InterPro" id="IPR025083">
    <property type="entry name" value="DUF3969"/>
</dbReference>